<accession>A0A0Z8QHU3</accession>
<reference evidence="1 2" key="1">
    <citation type="submission" date="2016-02" db="EMBL/GenBank/DDBJ databases">
        <authorList>
            <consortium name="Pathogen Informatics"/>
        </authorList>
    </citation>
    <scope>NUCLEOTIDE SEQUENCE [LARGE SCALE GENOMIC DNA]</scope>
    <source>
        <strain evidence="1 2">SS999</strain>
    </source>
</reference>
<evidence type="ECO:0000313" key="2">
    <source>
        <dbReference type="Proteomes" id="UP000075182"/>
    </source>
</evidence>
<organism evidence="1 2">
    <name type="scientific">Streptococcus suis</name>
    <dbReference type="NCBI Taxonomy" id="1307"/>
    <lineage>
        <taxon>Bacteria</taxon>
        <taxon>Bacillati</taxon>
        <taxon>Bacillota</taxon>
        <taxon>Bacilli</taxon>
        <taxon>Lactobacillales</taxon>
        <taxon>Streptococcaceae</taxon>
        <taxon>Streptococcus</taxon>
    </lineage>
</organism>
<name>A0A0Z8QHU3_STRSU</name>
<dbReference type="EMBL" id="FIMD01000005">
    <property type="protein sequence ID" value="CYX60493.1"/>
    <property type="molecule type" value="Genomic_DNA"/>
</dbReference>
<dbReference type="AlphaFoldDB" id="A0A0Z8QHU3"/>
<proteinExistence type="predicted"/>
<evidence type="ECO:0000313" key="1">
    <source>
        <dbReference type="EMBL" id="CYX60493.1"/>
    </source>
</evidence>
<sequence>MRPKRYPYTLSQYEVEEERIFRSEEMIAKVYKLRNRFTRKIKHDWIEWRTGFND</sequence>
<dbReference type="Proteomes" id="UP000075182">
    <property type="component" value="Unassembled WGS sequence"/>
</dbReference>
<gene>
    <name evidence="1" type="ORF">ERS132536_00909</name>
</gene>
<protein>
    <submittedName>
        <fullName evidence="1">Uncharacterized protein</fullName>
    </submittedName>
</protein>